<evidence type="ECO:0000256" key="4">
    <source>
        <dbReference type="SAM" id="SignalP"/>
    </source>
</evidence>
<organism evidence="6 7">
    <name type="scientific">Mizuhopecten yessoensis</name>
    <name type="common">Japanese scallop</name>
    <name type="synonym">Patinopecten yessoensis</name>
    <dbReference type="NCBI Taxonomy" id="6573"/>
    <lineage>
        <taxon>Eukaryota</taxon>
        <taxon>Metazoa</taxon>
        <taxon>Spiralia</taxon>
        <taxon>Lophotrochozoa</taxon>
        <taxon>Mollusca</taxon>
        <taxon>Bivalvia</taxon>
        <taxon>Autobranchia</taxon>
        <taxon>Pteriomorphia</taxon>
        <taxon>Pectinida</taxon>
        <taxon>Pectinoidea</taxon>
        <taxon>Pectinidae</taxon>
        <taxon>Mizuhopecten</taxon>
    </lineage>
</organism>
<dbReference type="PANTHER" id="PTHR22923:SF116">
    <property type="entry name" value="C1Q DOMAIN-CONTAINING PROTEIN"/>
    <property type="match status" value="1"/>
</dbReference>
<proteinExistence type="predicted"/>
<sequence length="211" mass="23304">MELLIPLFVVLTISQVSLTNEIPRRCNNSSTTEDREAIRELFALVKDAQRSLLETDKMLMMCRQQLTNLEREQAKLSPPILIPAAFYVSLSQNVFNPEAKRPVLFDRETLDLTANYNPNDGKFTAKVPGVYSFSWTVATNYGQYLFATLMHNDFVTGRTIAGDAVDSSMATGTAILHMNEGDTVMVVVDQSSKGAEVMASMSALSGFFVTG</sequence>
<dbReference type="Proteomes" id="UP000242188">
    <property type="component" value="Unassembled WGS sequence"/>
</dbReference>
<dbReference type="GO" id="GO:0005576">
    <property type="term" value="C:extracellular region"/>
    <property type="evidence" value="ECO:0007669"/>
    <property type="project" value="UniProtKB-SubCell"/>
</dbReference>
<keyword evidence="2" id="KW-0964">Secreted</keyword>
<keyword evidence="7" id="KW-1185">Reference proteome</keyword>
<evidence type="ECO:0000313" key="6">
    <source>
        <dbReference type="EMBL" id="OWF56279.1"/>
    </source>
</evidence>
<dbReference type="Gene3D" id="2.60.120.40">
    <property type="match status" value="1"/>
</dbReference>
<evidence type="ECO:0000256" key="1">
    <source>
        <dbReference type="ARBA" id="ARBA00004613"/>
    </source>
</evidence>
<dbReference type="AlphaFoldDB" id="A0A210R5H5"/>
<gene>
    <name evidence="6" type="ORF">KP79_PYT23229</name>
</gene>
<feature type="signal peptide" evidence="4">
    <location>
        <begin position="1"/>
        <end position="19"/>
    </location>
</feature>
<evidence type="ECO:0000313" key="7">
    <source>
        <dbReference type="Proteomes" id="UP000242188"/>
    </source>
</evidence>
<evidence type="ECO:0000256" key="3">
    <source>
        <dbReference type="ARBA" id="ARBA00022729"/>
    </source>
</evidence>
<comment type="caution">
    <text evidence="6">The sequence shown here is derived from an EMBL/GenBank/DDBJ whole genome shotgun (WGS) entry which is preliminary data.</text>
</comment>
<dbReference type="InterPro" id="IPR001073">
    <property type="entry name" value="C1q_dom"/>
</dbReference>
<name>A0A210R5H5_MIZYE</name>
<protein>
    <submittedName>
        <fullName evidence="6">Complement C1q tumor necrosis factor-related protein 2</fullName>
    </submittedName>
</protein>
<evidence type="ECO:0000259" key="5">
    <source>
        <dbReference type="PROSITE" id="PS50871"/>
    </source>
</evidence>
<keyword evidence="3 4" id="KW-0732">Signal</keyword>
<accession>A0A210R5H5</accession>
<dbReference type="OrthoDB" id="8964326at2759"/>
<dbReference type="InterPro" id="IPR008983">
    <property type="entry name" value="Tumour_necrosis_fac-like_dom"/>
</dbReference>
<dbReference type="Pfam" id="PF00386">
    <property type="entry name" value="C1q"/>
    <property type="match status" value="1"/>
</dbReference>
<dbReference type="InterPro" id="IPR050822">
    <property type="entry name" value="Cerebellin_Synaptic_Org"/>
</dbReference>
<evidence type="ECO:0000256" key="2">
    <source>
        <dbReference type="ARBA" id="ARBA00022525"/>
    </source>
</evidence>
<feature type="domain" description="C1q" evidence="5">
    <location>
        <begin position="79"/>
        <end position="211"/>
    </location>
</feature>
<dbReference type="PRINTS" id="PR00007">
    <property type="entry name" value="COMPLEMNTC1Q"/>
</dbReference>
<dbReference type="PROSITE" id="PS50871">
    <property type="entry name" value="C1Q"/>
    <property type="match status" value="1"/>
</dbReference>
<reference evidence="6 7" key="1">
    <citation type="journal article" date="2017" name="Nat. Ecol. Evol.">
        <title>Scallop genome provides insights into evolution of bilaterian karyotype and development.</title>
        <authorList>
            <person name="Wang S."/>
            <person name="Zhang J."/>
            <person name="Jiao W."/>
            <person name="Li J."/>
            <person name="Xun X."/>
            <person name="Sun Y."/>
            <person name="Guo X."/>
            <person name="Huan P."/>
            <person name="Dong B."/>
            <person name="Zhang L."/>
            <person name="Hu X."/>
            <person name="Sun X."/>
            <person name="Wang J."/>
            <person name="Zhao C."/>
            <person name="Wang Y."/>
            <person name="Wang D."/>
            <person name="Huang X."/>
            <person name="Wang R."/>
            <person name="Lv J."/>
            <person name="Li Y."/>
            <person name="Zhang Z."/>
            <person name="Liu B."/>
            <person name="Lu W."/>
            <person name="Hui Y."/>
            <person name="Liang J."/>
            <person name="Zhou Z."/>
            <person name="Hou R."/>
            <person name="Li X."/>
            <person name="Liu Y."/>
            <person name="Li H."/>
            <person name="Ning X."/>
            <person name="Lin Y."/>
            <person name="Zhao L."/>
            <person name="Xing Q."/>
            <person name="Dou J."/>
            <person name="Li Y."/>
            <person name="Mao J."/>
            <person name="Guo H."/>
            <person name="Dou H."/>
            <person name="Li T."/>
            <person name="Mu C."/>
            <person name="Jiang W."/>
            <person name="Fu Q."/>
            <person name="Fu X."/>
            <person name="Miao Y."/>
            <person name="Liu J."/>
            <person name="Yu Q."/>
            <person name="Li R."/>
            <person name="Liao H."/>
            <person name="Li X."/>
            <person name="Kong Y."/>
            <person name="Jiang Z."/>
            <person name="Chourrout D."/>
            <person name="Li R."/>
            <person name="Bao Z."/>
        </authorList>
    </citation>
    <scope>NUCLEOTIDE SEQUENCE [LARGE SCALE GENOMIC DNA]</scope>
    <source>
        <strain evidence="6 7">PY_sf001</strain>
    </source>
</reference>
<dbReference type="PANTHER" id="PTHR22923">
    <property type="entry name" value="CEREBELLIN-RELATED"/>
    <property type="match status" value="1"/>
</dbReference>
<dbReference type="SUPFAM" id="SSF49842">
    <property type="entry name" value="TNF-like"/>
    <property type="match status" value="1"/>
</dbReference>
<feature type="chain" id="PRO_5012962180" evidence="4">
    <location>
        <begin position="20"/>
        <end position="211"/>
    </location>
</feature>
<dbReference type="EMBL" id="NEDP02000222">
    <property type="protein sequence ID" value="OWF56279.1"/>
    <property type="molecule type" value="Genomic_DNA"/>
</dbReference>
<comment type="subcellular location">
    <subcellularLocation>
        <location evidence="1">Secreted</location>
    </subcellularLocation>
</comment>
<dbReference type="SMART" id="SM00110">
    <property type="entry name" value="C1Q"/>
    <property type="match status" value="1"/>
</dbReference>